<protein>
    <recommendedName>
        <fullName evidence="3">Repeat protein (TIGR03806 family)</fullName>
    </recommendedName>
</protein>
<evidence type="ECO:0000313" key="1">
    <source>
        <dbReference type="EMBL" id="MCA0152454.1"/>
    </source>
</evidence>
<evidence type="ECO:0008006" key="3">
    <source>
        <dbReference type="Google" id="ProtNLM"/>
    </source>
</evidence>
<keyword evidence="2" id="KW-1185">Reference proteome</keyword>
<dbReference type="Proteomes" id="UP001198402">
    <property type="component" value="Unassembled WGS sequence"/>
</dbReference>
<evidence type="ECO:0000313" key="2">
    <source>
        <dbReference type="Proteomes" id="UP001198402"/>
    </source>
</evidence>
<dbReference type="EMBL" id="JAIUJS010000002">
    <property type="protein sequence ID" value="MCA0152454.1"/>
    <property type="molecule type" value="Genomic_DNA"/>
</dbReference>
<organism evidence="1 2">
    <name type="scientific">Winogradskyella vincentii</name>
    <dbReference type="NCBI Taxonomy" id="2877122"/>
    <lineage>
        <taxon>Bacteria</taxon>
        <taxon>Pseudomonadati</taxon>
        <taxon>Bacteroidota</taxon>
        <taxon>Flavobacteriia</taxon>
        <taxon>Flavobacteriales</taxon>
        <taxon>Flavobacteriaceae</taxon>
        <taxon>Winogradskyella</taxon>
    </lineage>
</organism>
<reference evidence="2" key="1">
    <citation type="submission" date="2023-07" db="EMBL/GenBank/DDBJ databases">
        <authorList>
            <person name="Yue Y."/>
        </authorList>
    </citation>
    <scope>NUCLEOTIDE SEQUENCE [LARGE SCALE GENOMIC DNA]</scope>
    <source>
        <strain evidence="2">2Y89</strain>
    </source>
</reference>
<name>A0ABS7XXR9_9FLAO</name>
<sequence>MKNKYGIFLFSILSLLLLTCGTDDGNAVLEIETNSDAVVIDQNSQIEIFIFQNDSNIPNSGQLTITNPSKGNAQINNNGTPSDLSDDSIIFSAIANLVGEDSFQYTICDESGNCQTENVSVTITSLSVVNVFEDTPHQTLSEYNFFEGNLRELNPSFGVIPYDLISPLFSDYAKKKRFIWMPNGVIANYIEDISPIRFPEGTFLIKNFYYNSIQPNNTTRILETRIMFKTSDGWDFANYLWNDDQSEAFFSNEGDLVDLTWLQGEIIKSTTYRIPSRAECFTCHNQTDSPTPIGLKPQNINKNYDYSTGIENQIRKLIDVGYLNSDIPGNINSTVGWDDDSQPLELRVRSYLDINCAHCHSDNGYCNYRPMRFAYDLTDNRENIGVCVEPETQFIPNSDIVKPNDTDLSILYFRLSTTDESFRMPLLGRTINHDEGVELIEEWINSLTDCE</sequence>
<comment type="caution">
    <text evidence="1">The sequence shown here is derived from an EMBL/GenBank/DDBJ whole genome shotgun (WGS) entry which is preliminary data.</text>
</comment>
<dbReference type="RefSeq" id="WP_224477389.1">
    <property type="nucleotide sequence ID" value="NZ_JAIUJS010000002.1"/>
</dbReference>
<proteinExistence type="predicted"/>
<accession>A0ABS7XXR9</accession>
<dbReference type="Pfam" id="PF17963">
    <property type="entry name" value="Big_9"/>
    <property type="match status" value="1"/>
</dbReference>
<gene>
    <name evidence="1" type="ORF">LBV24_04450</name>
</gene>
<dbReference type="Gene3D" id="2.60.40.3440">
    <property type="match status" value="1"/>
</dbReference>